<keyword evidence="4" id="KW-1185">Reference proteome</keyword>
<organism evidence="3 4">
    <name type="scientific">Massarina eburnea CBS 473.64</name>
    <dbReference type="NCBI Taxonomy" id="1395130"/>
    <lineage>
        <taxon>Eukaryota</taxon>
        <taxon>Fungi</taxon>
        <taxon>Dikarya</taxon>
        <taxon>Ascomycota</taxon>
        <taxon>Pezizomycotina</taxon>
        <taxon>Dothideomycetes</taxon>
        <taxon>Pleosporomycetidae</taxon>
        <taxon>Pleosporales</taxon>
        <taxon>Massarineae</taxon>
        <taxon>Massarinaceae</taxon>
        <taxon>Massarina</taxon>
    </lineage>
</organism>
<feature type="chain" id="PRO_5025578607" evidence="2">
    <location>
        <begin position="24"/>
        <end position="217"/>
    </location>
</feature>
<feature type="transmembrane region" description="Helical" evidence="1">
    <location>
        <begin position="140"/>
        <end position="165"/>
    </location>
</feature>
<keyword evidence="1" id="KW-0812">Transmembrane</keyword>
<reference evidence="3" key="1">
    <citation type="journal article" date="2020" name="Stud. Mycol.">
        <title>101 Dothideomycetes genomes: a test case for predicting lifestyles and emergence of pathogens.</title>
        <authorList>
            <person name="Haridas S."/>
            <person name="Albert R."/>
            <person name="Binder M."/>
            <person name="Bloem J."/>
            <person name="Labutti K."/>
            <person name="Salamov A."/>
            <person name="Andreopoulos B."/>
            <person name="Baker S."/>
            <person name="Barry K."/>
            <person name="Bills G."/>
            <person name="Bluhm B."/>
            <person name="Cannon C."/>
            <person name="Castanera R."/>
            <person name="Culley D."/>
            <person name="Daum C."/>
            <person name="Ezra D."/>
            <person name="Gonzalez J."/>
            <person name="Henrissat B."/>
            <person name="Kuo A."/>
            <person name="Liang C."/>
            <person name="Lipzen A."/>
            <person name="Lutzoni F."/>
            <person name="Magnuson J."/>
            <person name="Mondo S."/>
            <person name="Nolan M."/>
            <person name="Ohm R."/>
            <person name="Pangilinan J."/>
            <person name="Park H.-J."/>
            <person name="Ramirez L."/>
            <person name="Alfaro M."/>
            <person name="Sun H."/>
            <person name="Tritt A."/>
            <person name="Yoshinaga Y."/>
            <person name="Zwiers L.-H."/>
            <person name="Turgeon B."/>
            <person name="Goodwin S."/>
            <person name="Spatafora J."/>
            <person name="Crous P."/>
            <person name="Grigoriev I."/>
        </authorList>
    </citation>
    <scope>NUCLEOTIDE SEQUENCE</scope>
    <source>
        <strain evidence="3">CBS 473.64</strain>
    </source>
</reference>
<gene>
    <name evidence="3" type="ORF">P280DRAFT_169332</name>
</gene>
<evidence type="ECO:0000313" key="3">
    <source>
        <dbReference type="EMBL" id="KAF2635698.1"/>
    </source>
</evidence>
<protein>
    <submittedName>
        <fullName evidence="3">Uncharacterized protein</fullName>
    </submittedName>
</protein>
<dbReference type="Proteomes" id="UP000799753">
    <property type="component" value="Unassembled WGS sequence"/>
</dbReference>
<evidence type="ECO:0000256" key="2">
    <source>
        <dbReference type="SAM" id="SignalP"/>
    </source>
</evidence>
<dbReference type="AlphaFoldDB" id="A0A6A6RNF5"/>
<keyword evidence="1" id="KW-0472">Membrane</keyword>
<dbReference type="EMBL" id="MU006804">
    <property type="protein sequence ID" value="KAF2635698.1"/>
    <property type="molecule type" value="Genomic_DNA"/>
</dbReference>
<keyword evidence="2" id="KW-0732">Signal</keyword>
<evidence type="ECO:0000256" key="1">
    <source>
        <dbReference type="SAM" id="Phobius"/>
    </source>
</evidence>
<sequence>MVLMARLWVILEHVLVLVVLVRGRLDGYETFGDGVCFVLCRWLGTVRGLMIGVEGREREHVRPMRHCKDFVDVVCDDEDVEPVKVSKEMGRLQGRGALRAVVDAVMQVTLSPTVTAMATAMGEGEKTAEERKYYEHFGHLASRAPCLVNCAIVCVWTVVLILLVICRVRDRWRGMLDSRRIFLRVVRVWLDGRMLRRSGRAVVCGRIERRRWRGRNG</sequence>
<evidence type="ECO:0000313" key="4">
    <source>
        <dbReference type="Proteomes" id="UP000799753"/>
    </source>
</evidence>
<proteinExistence type="predicted"/>
<keyword evidence="1" id="KW-1133">Transmembrane helix</keyword>
<name>A0A6A6RNF5_9PLEO</name>
<feature type="signal peptide" evidence="2">
    <location>
        <begin position="1"/>
        <end position="23"/>
    </location>
</feature>
<accession>A0A6A6RNF5</accession>